<evidence type="ECO:0000256" key="1">
    <source>
        <dbReference type="ARBA" id="ARBA00004996"/>
    </source>
</evidence>
<dbReference type="GO" id="GO:0000287">
    <property type="term" value="F:magnesium ion binding"/>
    <property type="evidence" value="ECO:0007669"/>
    <property type="project" value="InterPro"/>
</dbReference>
<evidence type="ECO:0000256" key="4">
    <source>
        <dbReference type="ARBA" id="ARBA00022679"/>
    </source>
</evidence>
<dbReference type="GO" id="GO:0016301">
    <property type="term" value="F:kinase activity"/>
    <property type="evidence" value="ECO:0007669"/>
    <property type="project" value="UniProtKB-KW"/>
</dbReference>
<dbReference type="NCBIfam" id="NF002320">
    <property type="entry name" value="PRK01259.1"/>
    <property type="match status" value="1"/>
</dbReference>
<dbReference type="GO" id="GO:0006015">
    <property type="term" value="P:5-phosphoribose 1-diphosphate biosynthetic process"/>
    <property type="evidence" value="ECO:0007669"/>
    <property type="project" value="TreeGrafter"/>
</dbReference>
<dbReference type="GO" id="GO:0005524">
    <property type="term" value="F:ATP binding"/>
    <property type="evidence" value="ECO:0007669"/>
    <property type="project" value="UniProtKB-KW"/>
</dbReference>
<evidence type="ECO:0000259" key="12">
    <source>
        <dbReference type="Pfam" id="PF13793"/>
    </source>
</evidence>
<dbReference type="SMART" id="SM01400">
    <property type="entry name" value="Pribosyltran_N"/>
    <property type="match status" value="1"/>
</dbReference>
<dbReference type="InterPro" id="IPR000842">
    <property type="entry name" value="PRib_PP_synth_CS"/>
</dbReference>
<dbReference type="AlphaFoldDB" id="A0A284QNG5"/>
<dbReference type="Proteomes" id="UP000219338">
    <property type="component" value="Unassembled WGS sequence"/>
</dbReference>
<accession>A0A284QNG5</accession>
<proteinExistence type="inferred from homology"/>
<evidence type="ECO:0000256" key="3">
    <source>
        <dbReference type="ARBA" id="ARBA00013247"/>
    </source>
</evidence>
<evidence type="ECO:0000256" key="9">
    <source>
        <dbReference type="ARBA" id="ARBA00022840"/>
    </source>
</evidence>
<dbReference type="PROSITE" id="PS00114">
    <property type="entry name" value="PRPP_SYNTHASE"/>
    <property type="match status" value="1"/>
</dbReference>
<comment type="catalytic activity">
    <reaction evidence="11">
        <text>D-ribose 5-phosphate + ATP = 5-phospho-alpha-D-ribose 1-diphosphate + AMP + H(+)</text>
        <dbReference type="Rhea" id="RHEA:15609"/>
        <dbReference type="ChEBI" id="CHEBI:15378"/>
        <dbReference type="ChEBI" id="CHEBI:30616"/>
        <dbReference type="ChEBI" id="CHEBI:58017"/>
        <dbReference type="ChEBI" id="CHEBI:78346"/>
        <dbReference type="ChEBI" id="CHEBI:456215"/>
        <dbReference type="EC" id="2.7.6.1"/>
    </reaction>
</comment>
<evidence type="ECO:0000256" key="7">
    <source>
        <dbReference type="ARBA" id="ARBA00022741"/>
    </source>
</evidence>
<keyword evidence="6" id="KW-0545">Nucleotide biosynthesis</keyword>
<dbReference type="PANTHER" id="PTHR10210:SF46">
    <property type="entry name" value="RIBOSE-PHOSPHATE DIPHOSPHOKINASE"/>
    <property type="match status" value="1"/>
</dbReference>
<dbReference type="InterPro" id="IPR029099">
    <property type="entry name" value="Pribosyltran_N"/>
</dbReference>
<dbReference type="STRING" id="47428.A0A284QNG5"/>
<dbReference type="OMA" id="AIRRTHY"/>
<evidence type="ECO:0000313" key="14">
    <source>
        <dbReference type="Proteomes" id="UP000219338"/>
    </source>
</evidence>
<evidence type="ECO:0000256" key="6">
    <source>
        <dbReference type="ARBA" id="ARBA00022727"/>
    </source>
</evidence>
<protein>
    <recommendedName>
        <fullName evidence="3">ribose-phosphate diphosphokinase</fullName>
        <ecNumber evidence="3">2.7.6.1</ecNumber>
    </recommendedName>
</protein>
<dbReference type="GO" id="GO:0002189">
    <property type="term" value="C:ribose phosphate diphosphokinase complex"/>
    <property type="evidence" value="ECO:0007669"/>
    <property type="project" value="TreeGrafter"/>
</dbReference>
<dbReference type="PANTHER" id="PTHR10210">
    <property type="entry name" value="RIBOSE-PHOSPHATE DIPHOSPHOKINASE FAMILY MEMBER"/>
    <property type="match status" value="1"/>
</dbReference>
<dbReference type="NCBIfam" id="TIGR01251">
    <property type="entry name" value="ribP_PPkin"/>
    <property type="match status" value="1"/>
</dbReference>
<keyword evidence="10" id="KW-0460">Magnesium</keyword>
<dbReference type="FunFam" id="3.40.50.2020:FF:000031">
    <property type="entry name" value="Probable PRS4-ribose-phosphate pyrophosphokinase 3"/>
    <property type="match status" value="1"/>
</dbReference>
<keyword evidence="7" id="KW-0547">Nucleotide-binding</keyword>
<evidence type="ECO:0000256" key="10">
    <source>
        <dbReference type="ARBA" id="ARBA00022842"/>
    </source>
</evidence>
<dbReference type="Pfam" id="PF13793">
    <property type="entry name" value="Pribosyltran_N"/>
    <property type="match status" value="1"/>
</dbReference>
<dbReference type="GO" id="GO:0005737">
    <property type="term" value="C:cytoplasm"/>
    <property type="evidence" value="ECO:0007669"/>
    <property type="project" value="TreeGrafter"/>
</dbReference>
<comment type="similarity">
    <text evidence="2">Belongs to the ribose-phosphate pyrophosphokinase family.</text>
</comment>
<keyword evidence="4" id="KW-0808">Transferase</keyword>
<name>A0A284QNG5_ARMOS</name>
<gene>
    <name evidence="13" type="ORF">ARMOST_01265</name>
</gene>
<evidence type="ECO:0000256" key="2">
    <source>
        <dbReference type="ARBA" id="ARBA00006478"/>
    </source>
</evidence>
<dbReference type="GO" id="GO:0004749">
    <property type="term" value="F:ribose phosphate diphosphokinase activity"/>
    <property type="evidence" value="ECO:0007669"/>
    <property type="project" value="UniProtKB-EC"/>
</dbReference>
<keyword evidence="14" id="KW-1185">Reference proteome</keyword>
<reference evidence="14" key="1">
    <citation type="journal article" date="2017" name="Nat. Ecol. Evol.">
        <title>Genome expansion and lineage-specific genetic innovations in the forest pathogenic fungi Armillaria.</title>
        <authorList>
            <person name="Sipos G."/>
            <person name="Prasanna A.N."/>
            <person name="Walter M.C."/>
            <person name="O'Connor E."/>
            <person name="Balint B."/>
            <person name="Krizsan K."/>
            <person name="Kiss B."/>
            <person name="Hess J."/>
            <person name="Varga T."/>
            <person name="Slot J."/>
            <person name="Riley R."/>
            <person name="Boka B."/>
            <person name="Rigling D."/>
            <person name="Barry K."/>
            <person name="Lee J."/>
            <person name="Mihaltcheva S."/>
            <person name="LaButti K."/>
            <person name="Lipzen A."/>
            <person name="Waldron R."/>
            <person name="Moloney N.M."/>
            <person name="Sperisen C."/>
            <person name="Kredics L."/>
            <person name="Vagvoelgyi C."/>
            <person name="Patrignani A."/>
            <person name="Fitzpatrick D."/>
            <person name="Nagy I."/>
            <person name="Doyle S."/>
            <person name="Anderson J.B."/>
            <person name="Grigoriev I.V."/>
            <person name="Gueldener U."/>
            <person name="Muensterkoetter M."/>
            <person name="Nagy L.G."/>
        </authorList>
    </citation>
    <scope>NUCLEOTIDE SEQUENCE [LARGE SCALE GENOMIC DNA]</scope>
    <source>
        <strain evidence="14">C18/9</strain>
    </source>
</reference>
<dbReference type="InterPro" id="IPR029057">
    <property type="entry name" value="PRTase-like"/>
</dbReference>
<keyword evidence="5" id="KW-0479">Metal-binding</keyword>
<dbReference type="EC" id="2.7.6.1" evidence="3"/>
<evidence type="ECO:0000256" key="11">
    <source>
        <dbReference type="ARBA" id="ARBA00049535"/>
    </source>
</evidence>
<evidence type="ECO:0000256" key="8">
    <source>
        <dbReference type="ARBA" id="ARBA00022777"/>
    </source>
</evidence>
<dbReference type="FunFam" id="3.40.50.2020:FF:000005">
    <property type="entry name" value="Ribose-phosphate pyrophosphokinase 1"/>
    <property type="match status" value="1"/>
</dbReference>
<dbReference type="CDD" id="cd06223">
    <property type="entry name" value="PRTases_typeI"/>
    <property type="match status" value="1"/>
</dbReference>
<dbReference type="InterPro" id="IPR000836">
    <property type="entry name" value="PRTase_dom"/>
</dbReference>
<dbReference type="Pfam" id="PF14572">
    <property type="entry name" value="Pribosyl_synth"/>
    <property type="match status" value="1"/>
</dbReference>
<dbReference type="OrthoDB" id="413572at2759"/>
<dbReference type="EMBL" id="FUEG01000001">
    <property type="protein sequence ID" value="SJK98009.1"/>
    <property type="molecule type" value="Genomic_DNA"/>
</dbReference>
<dbReference type="GO" id="GO:0006164">
    <property type="term" value="P:purine nucleotide biosynthetic process"/>
    <property type="evidence" value="ECO:0007669"/>
    <property type="project" value="TreeGrafter"/>
</dbReference>
<sequence>MYHNNAIRILTGNSHRELAQAVAERLNLPLVPCTVKNFSNGEVNVKISESVRDEDVFIIQSGCSDVNDNLMELLILISACKTASAKRITAVIPCFPYARMDKKDKSRAPITAKLVANMLVVAGCDHVITMDLHASQIQGFFDIPVDNLWSEPLMLTYIKREIEGWQNGIIVSPDAGGAKRTTAIADKLGVEFALIHRKRGGKNENAPERMEILVGDVKDKVAILVDDMIDTGHTLTLAAETLHEKGAKSVHALISHGLLSGTNLGALNDLPIEQLVVTNTVPQTEHLAQFPKLTVIDIAPTIAESIRRTHNGESISLLFGEWAEDRNRAV</sequence>
<dbReference type="InterPro" id="IPR005946">
    <property type="entry name" value="Rib-P_diPkinase"/>
</dbReference>
<dbReference type="GO" id="GO:0009156">
    <property type="term" value="P:ribonucleoside monophosphate biosynthetic process"/>
    <property type="evidence" value="ECO:0007669"/>
    <property type="project" value="InterPro"/>
</dbReference>
<organism evidence="13 14">
    <name type="scientific">Armillaria ostoyae</name>
    <name type="common">Armillaria root rot fungus</name>
    <dbReference type="NCBI Taxonomy" id="47428"/>
    <lineage>
        <taxon>Eukaryota</taxon>
        <taxon>Fungi</taxon>
        <taxon>Dikarya</taxon>
        <taxon>Basidiomycota</taxon>
        <taxon>Agaricomycotina</taxon>
        <taxon>Agaricomycetes</taxon>
        <taxon>Agaricomycetidae</taxon>
        <taxon>Agaricales</taxon>
        <taxon>Marasmiineae</taxon>
        <taxon>Physalacriaceae</taxon>
        <taxon>Armillaria</taxon>
    </lineage>
</organism>
<keyword evidence="9" id="KW-0067">ATP-binding</keyword>
<comment type="pathway">
    <text evidence="1">Metabolic intermediate biosynthesis; 5-phospho-alpha-D-ribose 1-diphosphate biosynthesis; 5-phospho-alpha-D-ribose 1-diphosphate from D-ribose 5-phosphate (route I): step 1/1.</text>
</comment>
<keyword evidence="8 13" id="KW-0418">Kinase</keyword>
<evidence type="ECO:0000313" key="13">
    <source>
        <dbReference type="EMBL" id="SJK98009.1"/>
    </source>
</evidence>
<dbReference type="SUPFAM" id="SSF53271">
    <property type="entry name" value="PRTase-like"/>
    <property type="match status" value="1"/>
</dbReference>
<evidence type="ECO:0000256" key="5">
    <source>
        <dbReference type="ARBA" id="ARBA00022723"/>
    </source>
</evidence>
<feature type="domain" description="Ribose-phosphate pyrophosphokinase N-terminal" evidence="12">
    <location>
        <begin position="7"/>
        <end position="123"/>
    </location>
</feature>
<dbReference type="Gene3D" id="3.40.50.2020">
    <property type="match status" value="2"/>
</dbReference>